<dbReference type="InterPro" id="IPR013216">
    <property type="entry name" value="Methyltransf_11"/>
</dbReference>
<organism evidence="2 3">
    <name type="scientific">Rhodosorus marinus</name>
    <dbReference type="NCBI Taxonomy" id="101924"/>
    <lineage>
        <taxon>Eukaryota</taxon>
        <taxon>Rhodophyta</taxon>
        <taxon>Stylonematophyceae</taxon>
        <taxon>Stylonematales</taxon>
        <taxon>Stylonemataceae</taxon>
        <taxon>Rhodosorus</taxon>
    </lineage>
</organism>
<reference evidence="2 3" key="1">
    <citation type="journal article" date="2023" name="Nat. Commun.">
        <title>Origin of minicircular mitochondrial genomes in red algae.</title>
        <authorList>
            <person name="Lee Y."/>
            <person name="Cho C.H."/>
            <person name="Lee Y.M."/>
            <person name="Park S.I."/>
            <person name="Yang J.H."/>
            <person name="West J.A."/>
            <person name="Bhattacharya D."/>
            <person name="Yoon H.S."/>
        </authorList>
    </citation>
    <scope>NUCLEOTIDE SEQUENCE [LARGE SCALE GENOMIC DNA]</scope>
    <source>
        <strain evidence="2 3">CCMP1338</strain>
        <tissue evidence="2">Whole cell</tissue>
    </source>
</reference>
<dbReference type="EMBL" id="JAMWBK010000013">
    <property type="protein sequence ID" value="KAJ8900969.1"/>
    <property type="molecule type" value="Genomic_DNA"/>
</dbReference>
<comment type="caution">
    <text evidence="2">The sequence shown here is derived from an EMBL/GenBank/DDBJ whole genome shotgun (WGS) entry which is preliminary data.</text>
</comment>
<dbReference type="Gene3D" id="3.40.50.150">
    <property type="entry name" value="Vaccinia Virus protein VP39"/>
    <property type="match status" value="1"/>
</dbReference>
<feature type="domain" description="Methyltransferase type 11" evidence="1">
    <location>
        <begin position="100"/>
        <end position="196"/>
    </location>
</feature>
<dbReference type="Proteomes" id="UP001157974">
    <property type="component" value="Unassembled WGS sequence"/>
</dbReference>
<evidence type="ECO:0000313" key="2">
    <source>
        <dbReference type="EMBL" id="KAJ8900969.1"/>
    </source>
</evidence>
<dbReference type="CDD" id="cd02440">
    <property type="entry name" value="AdoMet_MTases"/>
    <property type="match status" value="1"/>
</dbReference>
<proteinExistence type="predicted"/>
<sequence>MEVHLSSSSLAFVTWSSSSTSRRRVRQDACNVSRRRILGCVLSAGLGLRIDTVKNRPLLAAEYDRYAAEYDALEESVFADGFGLKDLREFVTKRADGEVLELAVGTGLNIGYYDASRVESFMGVDISEEMLKIASARGSSLGTKASFQIEDASRLSFKSSSFDTIVDTYSFCTFYDPQAVITELRRVCKPTGKLVLVEHVRSDNRILGVYQNVTNAAVKTMSKGCAWNQNIPQLLENEGFQISFQKRFLAGTVIAVVARPRLDTQST</sequence>
<dbReference type="AlphaFoldDB" id="A0AAV8UG64"/>
<protein>
    <recommendedName>
        <fullName evidence="1">Methyltransferase type 11 domain-containing protein</fullName>
    </recommendedName>
</protein>
<accession>A0AAV8UG64</accession>
<gene>
    <name evidence="2" type="ORF">NDN08_000266</name>
</gene>
<dbReference type="PANTHER" id="PTHR45036:SF1">
    <property type="entry name" value="METHYLTRANSFERASE LIKE 7A"/>
    <property type="match status" value="1"/>
</dbReference>
<dbReference type="PANTHER" id="PTHR45036">
    <property type="entry name" value="METHYLTRANSFERASE LIKE 7B"/>
    <property type="match status" value="1"/>
</dbReference>
<dbReference type="GO" id="GO:0008757">
    <property type="term" value="F:S-adenosylmethionine-dependent methyltransferase activity"/>
    <property type="evidence" value="ECO:0007669"/>
    <property type="project" value="InterPro"/>
</dbReference>
<keyword evidence="3" id="KW-1185">Reference proteome</keyword>
<evidence type="ECO:0000259" key="1">
    <source>
        <dbReference type="Pfam" id="PF08241"/>
    </source>
</evidence>
<dbReference type="SUPFAM" id="SSF53335">
    <property type="entry name" value="S-adenosyl-L-methionine-dependent methyltransferases"/>
    <property type="match status" value="1"/>
</dbReference>
<name>A0AAV8UG64_9RHOD</name>
<dbReference type="Pfam" id="PF08241">
    <property type="entry name" value="Methyltransf_11"/>
    <property type="match status" value="1"/>
</dbReference>
<dbReference type="InterPro" id="IPR029063">
    <property type="entry name" value="SAM-dependent_MTases_sf"/>
</dbReference>
<evidence type="ECO:0000313" key="3">
    <source>
        <dbReference type="Proteomes" id="UP001157974"/>
    </source>
</evidence>
<dbReference type="InterPro" id="IPR052356">
    <property type="entry name" value="Thiol_S-MT"/>
</dbReference>